<name>A0A0F9X451_TRIHA</name>
<sequence length="798" mass="87102">MMGESQYTHEDYTIGWVCALPNEQAAALFMLDERHEDLVNPSNDQNAYTLGSIGKHKVVIAGLPKGRVGLMVGIGGGIPEKTRLGDVVISCPSGTEPGVVQWDMGKAEQGGQFKRTGSLAPPPTALLTALGKFEADQITSKAKMLGYLNGLKSMPTVPRSYLKSESLKDVLFDSTYAHVEGEDCSRCDEKMLVQRKMREDDMVIHCGLIASGNQVIKDAVLRDKLYQMFDKNVLCVEMEAAGLMNDFPCIVIRGICDYADSHKNDKWQDHAAAVAAACAKAFLAVVPASEVDKLQRVQVSITPSVIKGAKSLVAGWWGDKQNTLSIPAASAPTSEHEDTKTGEIQKTPALATIPSTDASALSTDRDMDSISTEPNSGSKSREASPDRSVPTQTPLESLLQETPALLAKMVQGGHIESAIDALITTLINLKTPQRDASTPQNLVPPNVVQKPDVVPPNVVLQGPGSNIYPQTPPMSPPMSPQNTGWTVNANNGYVQDTHGLGSRNGAYVPAQPPRNHTWTPSGDNGYVQDPRDYGSRRGSYIPPQSWPAYDYGNAPPSAYHPQAEFDNPSFSRSQTYPNDPRYNQPSSYQATQYANYVRNAYDVNYMVLQPNYFPKAPSWPINPQNNLARDGYHEGTRQQEYNVRMNAPGYASAVGANSHQFTDPQRQTRYSELPTNNDTTQQQGSANLNAGRVYPSTNQSTIDPKRQKEILNGGLFSQIRKGDAAAVKRLLEQGADIENTNGDGLTPLWCAVQLGKCDVIQVLLDQKANIESLNTRGQNILEWAVETRQQNILDMLLS</sequence>
<dbReference type="InterPro" id="IPR035994">
    <property type="entry name" value="Nucleoside_phosphorylase_sf"/>
</dbReference>
<dbReference type="InterPro" id="IPR000845">
    <property type="entry name" value="Nucleoside_phosphorylase_d"/>
</dbReference>
<feature type="compositionally biased region" description="Polar residues" evidence="2">
    <location>
        <begin position="353"/>
        <end position="362"/>
    </location>
</feature>
<proteinExistence type="predicted"/>
<organism evidence="4 5">
    <name type="scientific">Trichoderma harzianum</name>
    <name type="common">Hypocrea lixii</name>
    <dbReference type="NCBI Taxonomy" id="5544"/>
    <lineage>
        <taxon>Eukaryota</taxon>
        <taxon>Fungi</taxon>
        <taxon>Dikarya</taxon>
        <taxon>Ascomycota</taxon>
        <taxon>Pezizomycotina</taxon>
        <taxon>Sordariomycetes</taxon>
        <taxon>Hypocreomycetidae</taxon>
        <taxon>Hypocreales</taxon>
        <taxon>Hypocreaceae</taxon>
        <taxon>Trichoderma</taxon>
    </lineage>
</organism>
<keyword evidence="1" id="KW-0040">ANK repeat</keyword>
<dbReference type="Gene3D" id="3.40.50.1580">
    <property type="entry name" value="Nucleoside phosphorylase domain"/>
    <property type="match status" value="1"/>
</dbReference>
<feature type="compositionally biased region" description="Polar residues" evidence="2">
    <location>
        <begin position="369"/>
        <end position="378"/>
    </location>
</feature>
<dbReference type="SMART" id="SM00248">
    <property type="entry name" value="ANK"/>
    <property type="match status" value="1"/>
</dbReference>
<feature type="compositionally biased region" description="Polar residues" evidence="2">
    <location>
        <begin position="655"/>
        <end position="688"/>
    </location>
</feature>
<dbReference type="Gene3D" id="1.25.40.20">
    <property type="entry name" value="Ankyrin repeat-containing domain"/>
    <property type="match status" value="1"/>
</dbReference>
<feature type="repeat" description="ANK" evidence="1">
    <location>
        <begin position="743"/>
        <end position="775"/>
    </location>
</feature>
<feature type="region of interest" description="Disordered" evidence="2">
    <location>
        <begin position="655"/>
        <end position="701"/>
    </location>
</feature>
<dbReference type="InterPro" id="IPR053137">
    <property type="entry name" value="NLR-like"/>
</dbReference>
<dbReference type="GO" id="GO:0009116">
    <property type="term" value="P:nucleoside metabolic process"/>
    <property type="evidence" value="ECO:0007669"/>
    <property type="project" value="InterPro"/>
</dbReference>
<protein>
    <recommendedName>
        <fullName evidence="3">Nucleoside phosphorylase domain-containing protein</fullName>
    </recommendedName>
</protein>
<evidence type="ECO:0000256" key="2">
    <source>
        <dbReference type="SAM" id="MobiDB-lite"/>
    </source>
</evidence>
<reference evidence="5" key="1">
    <citation type="journal article" date="2015" name="Genome Announc.">
        <title>Draft whole-genome sequence of the biocontrol agent Trichoderma harzianum T6776.</title>
        <authorList>
            <person name="Baroncelli R."/>
            <person name="Piaggeschi G."/>
            <person name="Fiorini L."/>
            <person name="Bertolini E."/>
            <person name="Zapparata A."/>
            <person name="Pe M.E."/>
            <person name="Sarrocco S."/>
            <person name="Vannacci G."/>
        </authorList>
    </citation>
    <scope>NUCLEOTIDE SEQUENCE [LARGE SCALE GENOMIC DNA]</scope>
    <source>
        <strain evidence="5">T6776</strain>
    </source>
</reference>
<dbReference type="Pfam" id="PF01048">
    <property type="entry name" value="PNP_UDP_1"/>
    <property type="match status" value="1"/>
</dbReference>
<evidence type="ECO:0000313" key="4">
    <source>
        <dbReference type="EMBL" id="KKO99409.1"/>
    </source>
</evidence>
<dbReference type="Proteomes" id="UP000034112">
    <property type="component" value="Unassembled WGS sequence"/>
</dbReference>
<dbReference type="PROSITE" id="PS50088">
    <property type="entry name" value="ANK_REPEAT"/>
    <property type="match status" value="1"/>
</dbReference>
<gene>
    <name evidence="4" type="ORF">THAR02_08490</name>
</gene>
<feature type="region of interest" description="Disordered" evidence="2">
    <location>
        <begin position="328"/>
        <end position="393"/>
    </location>
</feature>
<evidence type="ECO:0000256" key="1">
    <source>
        <dbReference type="PROSITE-ProRule" id="PRU00023"/>
    </source>
</evidence>
<feature type="domain" description="Nucleoside phosphorylase" evidence="3">
    <location>
        <begin position="193"/>
        <end position="283"/>
    </location>
</feature>
<dbReference type="SUPFAM" id="SSF48403">
    <property type="entry name" value="Ankyrin repeat"/>
    <property type="match status" value="1"/>
</dbReference>
<evidence type="ECO:0000313" key="5">
    <source>
        <dbReference type="Proteomes" id="UP000034112"/>
    </source>
</evidence>
<dbReference type="Pfam" id="PF12796">
    <property type="entry name" value="Ank_2"/>
    <property type="match status" value="1"/>
</dbReference>
<dbReference type="PROSITE" id="PS50297">
    <property type="entry name" value="ANK_REP_REGION"/>
    <property type="match status" value="1"/>
</dbReference>
<dbReference type="EMBL" id="JOKZ01000329">
    <property type="protein sequence ID" value="KKO99409.1"/>
    <property type="molecule type" value="Genomic_DNA"/>
</dbReference>
<dbReference type="PANTHER" id="PTHR46082:SF11">
    <property type="entry name" value="AAA+ ATPASE DOMAIN-CONTAINING PROTEIN-RELATED"/>
    <property type="match status" value="1"/>
</dbReference>
<dbReference type="PANTHER" id="PTHR46082">
    <property type="entry name" value="ATP/GTP-BINDING PROTEIN-RELATED"/>
    <property type="match status" value="1"/>
</dbReference>
<accession>A0A0F9X451</accession>
<dbReference type="SUPFAM" id="SSF53167">
    <property type="entry name" value="Purine and uridine phosphorylases"/>
    <property type="match status" value="1"/>
</dbReference>
<feature type="compositionally biased region" description="Basic and acidic residues" evidence="2">
    <location>
        <begin position="334"/>
        <end position="343"/>
    </location>
</feature>
<feature type="region of interest" description="Disordered" evidence="2">
    <location>
        <begin position="499"/>
        <end position="586"/>
    </location>
</feature>
<evidence type="ECO:0000259" key="3">
    <source>
        <dbReference type="Pfam" id="PF01048"/>
    </source>
</evidence>
<dbReference type="InterPro" id="IPR002110">
    <property type="entry name" value="Ankyrin_rpt"/>
</dbReference>
<dbReference type="OrthoDB" id="1577640at2759"/>
<comment type="caution">
    <text evidence="4">The sequence shown here is derived from an EMBL/GenBank/DDBJ whole genome shotgun (WGS) entry which is preliminary data.</text>
</comment>
<feature type="compositionally biased region" description="Polar residues" evidence="2">
    <location>
        <begin position="568"/>
        <end position="586"/>
    </location>
</feature>
<dbReference type="AlphaFoldDB" id="A0A0F9X451"/>
<dbReference type="GO" id="GO:0003824">
    <property type="term" value="F:catalytic activity"/>
    <property type="evidence" value="ECO:0007669"/>
    <property type="project" value="InterPro"/>
</dbReference>
<dbReference type="InterPro" id="IPR036770">
    <property type="entry name" value="Ankyrin_rpt-contain_sf"/>
</dbReference>